<feature type="coiled-coil region" evidence="12">
    <location>
        <begin position="558"/>
        <end position="609"/>
    </location>
</feature>
<dbReference type="SUPFAM" id="SSF52540">
    <property type="entry name" value="P-loop containing nucleoside triphosphate hydrolases"/>
    <property type="match status" value="2"/>
</dbReference>
<dbReference type="Gene3D" id="1.10.287.380">
    <property type="entry name" value="Valyl-tRNA synthetase, C-terminal domain"/>
    <property type="match status" value="1"/>
</dbReference>
<dbReference type="FunFam" id="3.40.50.300:FF:000011">
    <property type="entry name" value="Putative ABC transporter ATP-binding component"/>
    <property type="match status" value="1"/>
</dbReference>
<evidence type="ECO:0000256" key="11">
    <source>
        <dbReference type="ARBA" id="ARBA00022917"/>
    </source>
</evidence>
<feature type="domain" description="ABC transporter" evidence="14">
    <location>
        <begin position="4"/>
        <end position="248"/>
    </location>
</feature>
<dbReference type="Pfam" id="PF16326">
    <property type="entry name" value="ABC_tran_CTD"/>
    <property type="match status" value="1"/>
</dbReference>
<evidence type="ECO:0000313" key="15">
    <source>
        <dbReference type="EMBL" id="AZJ34446.1"/>
    </source>
</evidence>
<protein>
    <submittedName>
        <fullName evidence="15">ABC transporter ATP-binding protein</fullName>
    </submittedName>
</protein>
<keyword evidence="4" id="KW-0699">rRNA-binding</keyword>
<dbReference type="Pfam" id="PF00005">
    <property type="entry name" value="ABC_tran"/>
    <property type="match status" value="2"/>
</dbReference>
<dbReference type="InterPro" id="IPR027417">
    <property type="entry name" value="P-loop_NTPase"/>
</dbReference>
<comment type="similarity">
    <text evidence="1">Belongs to the ABC transporter superfamily. ABCF family. Translational throttle EttA subfamily.</text>
</comment>
<evidence type="ECO:0000256" key="10">
    <source>
        <dbReference type="ARBA" id="ARBA00022884"/>
    </source>
</evidence>
<dbReference type="PROSITE" id="PS00211">
    <property type="entry name" value="ABC_TRANSPORTER_1"/>
    <property type="match status" value="1"/>
</dbReference>
<dbReference type="Proteomes" id="UP000274593">
    <property type="component" value="Chromosome"/>
</dbReference>
<dbReference type="Gene3D" id="3.40.50.300">
    <property type="entry name" value="P-loop containing nucleotide triphosphate hydrolases"/>
    <property type="match status" value="2"/>
</dbReference>
<dbReference type="Pfam" id="PF12848">
    <property type="entry name" value="ABC_tran_Xtn"/>
    <property type="match status" value="1"/>
</dbReference>
<accession>A0A3Q8RLD3</accession>
<evidence type="ECO:0000256" key="8">
    <source>
        <dbReference type="ARBA" id="ARBA00022840"/>
    </source>
</evidence>
<dbReference type="GO" id="GO:0016887">
    <property type="term" value="F:ATP hydrolysis activity"/>
    <property type="evidence" value="ECO:0007669"/>
    <property type="project" value="InterPro"/>
</dbReference>
<dbReference type="InterPro" id="IPR003439">
    <property type="entry name" value="ABC_transporter-like_ATP-bd"/>
</dbReference>
<dbReference type="GO" id="GO:0006412">
    <property type="term" value="P:translation"/>
    <property type="evidence" value="ECO:0007669"/>
    <property type="project" value="UniProtKB-KW"/>
</dbReference>
<dbReference type="InterPro" id="IPR003593">
    <property type="entry name" value="AAA+_ATPase"/>
</dbReference>
<dbReference type="GO" id="GO:0019843">
    <property type="term" value="F:rRNA binding"/>
    <property type="evidence" value="ECO:0007669"/>
    <property type="project" value="UniProtKB-KW"/>
</dbReference>
<evidence type="ECO:0000256" key="5">
    <source>
        <dbReference type="ARBA" id="ARBA00022737"/>
    </source>
</evidence>
<evidence type="ECO:0000256" key="1">
    <source>
        <dbReference type="ARBA" id="ARBA00005868"/>
    </source>
</evidence>
<dbReference type="PROSITE" id="PS50893">
    <property type="entry name" value="ABC_TRANSPORTER_2"/>
    <property type="match status" value="2"/>
</dbReference>
<gene>
    <name evidence="15" type="ORF">D6T69_02435</name>
</gene>
<sequence length="620" mass="71640">MNYLSVENIAKSYGEKVLFEDISFGINKDQKIAFVAKNGSGKTSILNIIAGKDTPDEGQVISRKGINIAYLAQDDDLNPDLTIEETIFSTENTILPIIQQYEKALQNPDDAEAYQKAFELMEQHNAWDFETQYKQILFKLKLDDLSQKVGNLSGGQKKRLSLAIILINKPDLLILDEPTNHLDLEMIEWLEAFFAKEKITLFMVTHDRYFLERVCNEIIELDNGKLYKYKGNYSYYLQNKEERMALEATNLSKAKSLFKKELDWMRRQPKARTTKSKSRIDDFFEIKKKAHQRRKEHEVQLEINMERLGSKIVELHKLKKNFGDKVILDGFDYVFKRGERIGIIGKNGTGKSSFLNMLTGKIPVDGGKVIVGETVKFGYYTQKGIQIKEGQKVIEVIKEFGEEIPLTKGRRISAAQLLERFLFDRKKQHDFVEKLSGGEQKRLYLCAVLIQNPNFLILDEPTNDLDVVTLNVLESFLLDYPGNLMVVSHDRYFMDKIVDGLFVFKGNGEVENFPGNYSDYRAYESSLPPEPKEEKKVAEKQEKIPQKGKLSYNEKREFGQLEVDIEKLQKKKAKLEAQFTNGEIAMDDINEKSLELQEIIESLEEKEERWFELSMKLEGN</sequence>
<dbReference type="EMBL" id="CP032548">
    <property type="protein sequence ID" value="AZJ34446.1"/>
    <property type="molecule type" value="Genomic_DNA"/>
</dbReference>
<dbReference type="GO" id="GO:0003677">
    <property type="term" value="F:DNA binding"/>
    <property type="evidence" value="ECO:0007669"/>
    <property type="project" value="InterPro"/>
</dbReference>
<feature type="region of interest" description="Disordered" evidence="13">
    <location>
        <begin position="524"/>
        <end position="546"/>
    </location>
</feature>
<evidence type="ECO:0000256" key="13">
    <source>
        <dbReference type="SAM" id="MobiDB-lite"/>
    </source>
</evidence>
<dbReference type="InterPro" id="IPR051309">
    <property type="entry name" value="ABCF_ATPase"/>
</dbReference>
<evidence type="ECO:0000256" key="7">
    <source>
        <dbReference type="ARBA" id="ARBA00022801"/>
    </source>
</evidence>
<keyword evidence="8 15" id="KW-0067">ATP-binding</keyword>
<evidence type="ECO:0000256" key="12">
    <source>
        <dbReference type="SAM" id="Coils"/>
    </source>
</evidence>
<dbReference type="CDD" id="cd03221">
    <property type="entry name" value="ABCF_EF-3"/>
    <property type="match status" value="2"/>
</dbReference>
<feature type="compositionally biased region" description="Basic and acidic residues" evidence="13">
    <location>
        <begin position="530"/>
        <end position="545"/>
    </location>
</feature>
<dbReference type="InterPro" id="IPR032524">
    <property type="entry name" value="ABC_tran_C"/>
</dbReference>
<name>A0A3Q8RLD3_9FLAO</name>
<keyword evidence="6" id="KW-0547">Nucleotide-binding</keyword>
<evidence type="ECO:0000259" key="14">
    <source>
        <dbReference type="PROSITE" id="PS50893"/>
    </source>
</evidence>
<dbReference type="InterPro" id="IPR037118">
    <property type="entry name" value="Val-tRNA_synth_C_sf"/>
</dbReference>
<dbReference type="RefSeq" id="WP_125066291.1">
    <property type="nucleotide sequence ID" value="NZ_CP032548.1"/>
</dbReference>
<dbReference type="KEGG" id="tsig:D6T69_02435"/>
<organism evidence="15 16">
    <name type="scientific">Tenacibaculum singaporense</name>
    <dbReference type="NCBI Taxonomy" id="2358479"/>
    <lineage>
        <taxon>Bacteria</taxon>
        <taxon>Pseudomonadati</taxon>
        <taxon>Bacteroidota</taxon>
        <taxon>Flavobacteriia</taxon>
        <taxon>Flavobacteriales</taxon>
        <taxon>Flavobacteriaceae</taxon>
        <taxon>Tenacibaculum</taxon>
    </lineage>
</organism>
<dbReference type="GO" id="GO:0005524">
    <property type="term" value="F:ATP binding"/>
    <property type="evidence" value="ECO:0007669"/>
    <property type="project" value="UniProtKB-KW"/>
</dbReference>
<reference evidence="15 16" key="1">
    <citation type="submission" date="2018-09" db="EMBL/GenBank/DDBJ databases">
        <title>Insights into the microbiota of Asian seabass (Lates calcarifer) with tenacibaculosis symptoms and description of sp. nov. Tenacibaculum singaporense.</title>
        <authorList>
            <person name="Miyake S."/>
            <person name="Soh M."/>
            <person name="Azman M.N."/>
            <person name="Ngoh S.Y."/>
            <person name="Orban L."/>
        </authorList>
    </citation>
    <scope>NUCLEOTIDE SEQUENCE [LARGE SCALE GENOMIC DNA]</scope>
    <source>
        <strain evidence="15 16">DSM 106434</strain>
    </source>
</reference>
<evidence type="ECO:0000256" key="6">
    <source>
        <dbReference type="ARBA" id="ARBA00022741"/>
    </source>
</evidence>
<evidence type="ECO:0000256" key="4">
    <source>
        <dbReference type="ARBA" id="ARBA00022730"/>
    </source>
</evidence>
<keyword evidence="5" id="KW-0677">Repeat</keyword>
<keyword evidence="10" id="KW-0694">RNA-binding</keyword>
<keyword evidence="11" id="KW-0648">Protein biosynthesis</keyword>
<evidence type="ECO:0000256" key="3">
    <source>
        <dbReference type="ARBA" id="ARBA00022555"/>
    </source>
</evidence>
<dbReference type="InterPro" id="IPR017871">
    <property type="entry name" value="ABC_transporter-like_CS"/>
</dbReference>
<evidence type="ECO:0000256" key="9">
    <source>
        <dbReference type="ARBA" id="ARBA00022845"/>
    </source>
</evidence>
<keyword evidence="16" id="KW-1185">Reference proteome</keyword>
<proteinExistence type="inferred from homology"/>
<dbReference type="GO" id="GO:0000049">
    <property type="term" value="F:tRNA binding"/>
    <property type="evidence" value="ECO:0007669"/>
    <property type="project" value="UniProtKB-KW"/>
</dbReference>
<keyword evidence="3" id="KW-0820">tRNA-binding</keyword>
<evidence type="ECO:0000313" key="16">
    <source>
        <dbReference type="Proteomes" id="UP000274593"/>
    </source>
</evidence>
<dbReference type="GO" id="GO:0006417">
    <property type="term" value="P:regulation of translation"/>
    <property type="evidence" value="ECO:0007669"/>
    <property type="project" value="UniProtKB-KW"/>
</dbReference>
<keyword evidence="12" id="KW-0175">Coiled coil</keyword>
<keyword evidence="2" id="KW-0963">Cytoplasm</keyword>
<dbReference type="SMART" id="SM00382">
    <property type="entry name" value="AAA"/>
    <property type="match status" value="2"/>
</dbReference>
<feature type="domain" description="ABC transporter" evidence="14">
    <location>
        <begin position="313"/>
        <end position="531"/>
    </location>
</feature>
<keyword evidence="9" id="KW-0810">Translation regulation</keyword>
<dbReference type="AlphaFoldDB" id="A0A3Q8RLD3"/>
<dbReference type="FunFam" id="3.40.50.300:FF:000183">
    <property type="entry name" value="ABC transporter ATP-binding protein yjjK"/>
    <property type="match status" value="1"/>
</dbReference>
<evidence type="ECO:0000256" key="2">
    <source>
        <dbReference type="ARBA" id="ARBA00022490"/>
    </source>
</evidence>
<dbReference type="PANTHER" id="PTHR42855">
    <property type="entry name" value="ABC TRANSPORTER ATP-BINDING SUBUNIT"/>
    <property type="match status" value="1"/>
</dbReference>
<dbReference type="PANTHER" id="PTHR42855:SF1">
    <property type="entry name" value="ABC TRANSPORTER DOMAIN-CONTAINING PROTEIN"/>
    <property type="match status" value="1"/>
</dbReference>
<dbReference type="InterPro" id="IPR032781">
    <property type="entry name" value="ABC_tran_Xtn"/>
</dbReference>
<keyword evidence="7" id="KW-0378">Hydrolase</keyword>